<keyword evidence="6" id="KW-1185">Reference proteome</keyword>
<dbReference type="OrthoDB" id="9781689at2"/>
<evidence type="ECO:0000256" key="3">
    <source>
        <dbReference type="RuleBase" id="RU000363"/>
    </source>
</evidence>
<dbReference type="SUPFAM" id="SSF51735">
    <property type="entry name" value="NAD(P)-binding Rossmann-fold domains"/>
    <property type="match status" value="1"/>
</dbReference>
<evidence type="ECO:0000313" key="6">
    <source>
        <dbReference type="Proteomes" id="UP000005324"/>
    </source>
</evidence>
<accession>D5RT09</accession>
<dbReference type="AlphaFoldDB" id="D5RT09"/>
<comment type="caution">
    <text evidence="5">The sequence shown here is derived from an EMBL/GenBank/DDBJ whole genome shotgun (WGS) entry which is preliminary data.</text>
</comment>
<dbReference type="GO" id="GO:0016491">
    <property type="term" value="F:oxidoreductase activity"/>
    <property type="evidence" value="ECO:0007669"/>
    <property type="project" value="UniProtKB-KW"/>
</dbReference>
<dbReference type="GO" id="GO:0016020">
    <property type="term" value="C:membrane"/>
    <property type="evidence" value="ECO:0007669"/>
    <property type="project" value="TreeGrafter"/>
</dbReference>
<dbReference type="PROSITE" id="PS00061">
    <property type="entry name" value="ADH_SHORT"/>
    <property type="match status" value="1"/>
</dbReference>
<evidence type="ECO:0000256" key="2">
    <source>
        <dbReference type="ARBA" id="ARBA00023002"/>
    </source>
</evidence>
<evidence type="ECO:0000256" key="1">
    <source>
        <dbReference type="ARBA" id="ARBA00006484"/>
    </source>
</evidence>
<dbReference type="PRINTS" id="PR00081">
    <property type="entry name" value="GDHRDH"/>
</dbReference>
<dbReference type="PRINTS" id="PR00080">
    <property type="entry name" value="SDRFAMILY"/>
</dbReference>
<sequence length="334" mass="35324">MSDASPRPVILITGASSGIGRCTAELFARKGWDVGLVARGRAGLEDTLSAVQGHGGRGCIAEADVSEAEALDKAADRIEQELGPIAAWVNCAGVSAYGRFMDLPEADYERVTRVTYLGVVNGTRSALRRMLPRNEGRIVNIGSAVAMRAVPLQSAYSAAKYAVAGFTEAVRAELIEARSRVQLGIVHPPSTNTPFFSHASAHLPEGGVPRPPPPVYAPEIVAEAIHLAVTSGRRSVRVTAQPVMFAAANALMPGALDWLMGHFGASQQVSHDPRVAAQRDETLFKPSGKAAPVHGPFSGESLRHSLQMSLNRNPLASIGLGVAALAFLAMQKRR</sequence>
<protein>
    <submittedName>
        <fullName evidence="5">Oxidoreductase, short chain dehydrogenase/reductase family protein</fullName>
        <ecNumber evidence="5">1.1.-.-</ecNumber>
    </submittedName>
</protein>
<gene>
    <name evidence="5" type="ORF">HMPREF0731_4221</name>
</gene>
<evidence type="ECO:0000313" key="5">
    <source>
        <dbReference type="EMBL" id="EFH09551.1"/>
    </source>
</evidence>
<dbReference type="InterPro" id="IPR002347">
    <property type="entry name" value="SDR_fam"/>
</dbReference>
<dbReference type="EC" id="1.1.-.-" evidence="5"/>
<dbReference type="InterPro" id="IPR057326">
    <property type="entry name" value="KR_dom"/>
</dbReference>
<dbReference type="EMBL" id="ADVL01000770">
    <property type="protein sequence ID" value="EFH09551.1"/>
    <property type="molecule type" value="Genomic_DNA"/>
</dbReference>
<reference evidence="5 6" key="1">
    <citation type="submission" date="2010-04" db="EMBL/GenBank/DDBJ databases">
        <authorList>
            <person name="Qin X."/>
            <person name="Bachman B."/>
            <person name="Battles P."/>
            <person name="Bell A."/>
            <person name="Bess C."/>
            <person name="Bickham C."/>
            <person name="Chaboub L."/>
            <person name="Chen D."/>
            <person name="Coyle M."/>
            <person name="Deiros D.R."/>
            <person name="Dinh H."/>
            <person name="Forbes L."/>
            <person name="Fowler G."/>
            <person name="Francisco L."/>
            <person name="Fu Q."/>
            <person name="Gubbala S."/>
            <person name="Hale W."/>
            <person name="Han Y."/>
            <person name="Hemphill L."/>
            <person name="Highlander S.K."/>
            <person name="Hirani K."/>
            <person name="Hogues M."/>
            <person name="Jackson L."/>
            <person name="Jakkamsetti A."/>
            <person name="Javaid M."/>
            <person name="Jiang H."/>
            <person name="Korchina V."/>
            <person name="Kovar C."/>
            <person name="Lara F."/>
            <person name="Lee S."/>
            <person name="Mata R."/>
            <person name="Mathew T."/>
            <person name="Moen C."/>
            <person name="Morales K."/>
            <person name="Munidasa M."/>
            <person name="Nazareth L."/>
            <person name="Ngo R."/>
            <person name="Nguyen L."/>
            <person name="Okwuonu G."/>
            <person name="Ongeri F."/>
            <person name="Patil S."/>
            <person name="Petrosino J."/>
            <person name="Pham C."/>
            <person name="Pham P."/>
            <person name="Pu L.-L."/>
            <person name="Puazo M."/>
            <person name="Raj R."/>
            <person name="Reid J."/>
            <person name="Rouhana J."/>
            <person name="Saada N."/>
            <person name="Shang Y."/>
            <person name="Simmons D."/>
            <person name="Thornton R."/>
            <person name="Warren J."/>
            <person name="Weissenberger G."/>
            <person name="Zhang J."/>
            <person name="Zhang L."/>
            <person name="Zhou C."/>
            <person name="Zhu D."/>
            <person name="Muzny D."/>
            <person name="Worley K."/>
            <person name="Gibbs R."/>
        </authorList>
    </citation>
    <scope>NUCLEOTIDE SEQUENCE [LARGE SCALE GENOMIC DNA]</scope>
    <source>
        <strain evidence="5 6">ATCC 49957</strain>
    </source>
</reference>
<dbReference type="Proteomes" id="UP000005324">
    <property type="component" value="Unassembled WGS sequence"/>
</dbReference>
<dbReference type="PANTHER" id="PTHR44196">
    <property type="entry name" value="DEHYDROGENASE/REDUCTASE SDR FAMILY MEMBER 7B"/>
    <property type="match status" value="1"/>
</dbReference>
<dbReference type="Pfam" id="PF00106">
    <property type="entry name" value="adh_short"/>
    <property type="match status" value="1"/>
</dbReference>
<name>D5RT09_9PROT</name>
<comment type="similarity">
    <text evidence="1 3">Belongs to the short-chain dehydrogenases/reductases (SDR) family.</text>
</comment>
<dbReference type="InterPro" id="IPR020904">
    <property type="entry name" value="Sc_DH/Rdtase_CS"/>
</dbReference>
<feature type="domain" description="Ketoreductase" evidence="4">
    <location>
        <begin position="8"/>
        <end position="189"/>
    </location>
</feature>
<organism evidence="5 6">
    <name type="scientific">Pseudoroseomonas cervicalis ATCC 49957</name>
    <dbReference type="NCBI Taxonomy" id="525371"/>
    <lineage>
        <taxon>Bacteria</taxon>
        <taxon>Pseudomonadati</taxon>
        <taxon>Pseudomonadota</taxon>
        <taxon>Alphaproteobacteria</taxon>
        <taxon>Acetobacterales</taxon>
        <taxon>Roseomonadaceae</taxon>
        <taxon>Roseomonas</taxon>
    </lineage>
</organism>
<dbReference type="RefSeq" id="WP_007003251.1">
    <property type="nucleotide sequence ID" value="NZ_GG770777.1"/>
</dbReference>
<dbReference type="HOGENOM" id="CLU_010194_2_1_5"/>
<dbReference type="InterPro" id="IPR036291">
    <property type="entry name" value="NAD(P)-bd_dom_sf"/>
</dbReference>
<dbReference type="NCBIfam" id="NF005495">
    <property type="entry name" value="PRK07109.1"/>
    <property type="match status" value="1"/>
</dbReference>
<keyword evidence="2 5" id="KW-0560">Oxidoreductase</keyword>
<proteinExistence type="inferred from homology"/>
<dbReference type="SMART" id="SM00822">
    <property type="entry name" value="PKS_KR"/>
    <property type="match status" value="1"/>
</dbReference>
<dbReference type="Gene3D" id="3.40.50.720">
    <property type="entry name" value="NAD(P)-binding Rossmann-like Domain"/>
    <property type="match status" value="1"/>
</dbReference>
<dbReference type="PANTHER" id="PTHR44196:SF1">
    <property type="entry name" value="DEHYDROGENASE_REDUCTASE SDR FAMILY MEMBER 7B"/>
    <property type="match status" value="1"/>
</dbReference>
<evidence type="ECO:0000259" key="4">
    <source>
        <dbReference type="SMART" id="SM00822"/>
    </source>
</evidence>